<gene>
    <name evidence="1" type="ORF">D0Y96_04035</name>
</gene>
<evidence type="ECO:0000313" key="1">
    <source>
        <dbReference type="EMBL" id="RFU17341.1"/>
    </source>
</evidence>
<dbReference type="InterPro" id="IPR036624">
    <property type="entry name" value="Hcp1-lik_sf"/>
</dbReference>
<comment type="caution">
    <text evidence="1">The sequence shown here is derived from an EMBL/GenBank/DDBJ whole genome shotgun (WGS) entry which is preliminary data.</text>
</comment>
<dbReference type="Gene3D" id="2.30.110.20">
    <property type="entry name" value="Hcp1-like"/>
    <property type="match status" value="1"/>
</dbReference>
<dbReference type="InterPro" id="IPR053165">
    <property type="entry name" value="HSI-I_assembly_Hcp1"/>
</dbReference>
<dbReference type="EMBL" id="QVQT01000002">
    <property type="protein sequence ID" value="RFU17341.1"/>
    <property type="molecule type" value="Genomic_DNA"/>
</dbReference>
<dbReference type="PANTHER" id="PTHR36152">
    <property type="entry name" value="CYTOPLASMIC PROTEIN-RELATED"/>
    <property type="match status" value="1"/>
</dbReference>
<proteinExistence type="predicted"/>
<dbReference type="SUPFAM" id="SSF141452">
    <property type="entry name" value="Hcp1-like"/>
    <property type="match status" value="1"/>
</dbReference>
<dbReference type="OrthoDB" id="5066999at2"/>
<dbReference type="PANTHER" id="PTHR36152:SF1">
    <property type="entry name" value="UBIQUITIN-LIKE DOMAIN-CONTAINING PROTEIN"/>
    <property type="match status" value="1"/>
</dbReference>
<dbReference type="RefSeq" id="WP_117298089.1">
    <property type="nucleotide sequence ID" value="NZ_QVQT02000002.1"/>
</dbReference>
<sequence>MAVDYFLKLDGIQGESEDAAHKDEIQIMSWSWGASQVSSVSGTGGSGAGKADLSDFSIMTNFDKGTPKFFKSICEGAHIKTGTMTAIKSGANNKPYLKVDFKELFVSSLQISASSEIPTVSISFTYNEIKVDYSVQNEQGNLTSTGAVTYNLKQNKLT</sequence>
<accession>A0A372IRE2</accession>
<dbReference type="AlphaFoldDB" id="A0A372IRE2"/>
<dbReference type="Pfam" id="PF05638">
    <property type="entry name" value="T6SS_HCP"/>
    <property type="match status" value="1"/>
</dbReference>
<reference evidence="1 2" key="1">
    <citation type="submission" date="2018-08" db="EMBL/GenBank/DDBJ databases">
        <title>Acidipila sp. 4G-K13, an acidobacterium isolated from forest soil.</title>
        <authorList>
            <person name="Gao Z.-H."/>
            <person name="Qiu L.-H."/>
        </authorList>
    </citation>
    <scope>NUCLEOTIDE SEQUENCE [LARGE SCALE GENOMIC DNA]</scope>
    <source>
        <strain evidence="1 2">4G-K13</strain>
    </source>
</reference>
<dbReference type="InterPro" id="IPR008514">
    <property type="entry name" value="T6SS_Hcp"/>
</dbReference>
<organism evidence="1 2">
    <name type="scientific">Paracidobacterium acidisoli</name>
    <dbReference type="NCBI Taxonomy" id="2303751"/>
    <lineage>
        <taxon>Bacteria</taxon>
        <taxon>Pseudomonadati</taxon>
        <taxon>Acidobacteriota</taxon>
        <taxon>Terriglobia</taxon>
        <taxon>Terriglobales</taxon>
        <taxon>Acidobacteriaceae</taxon>
        <taxon>Paracidobacterium</taxon>
    </lineage>
</organism>
<protein>
    <submittedName>
        <fullName evidence="1">Hcp1 family type VI secretion system effector</fullName>
    </submittedName>
</protein>
<dbReference type="Proteomes" id="UP000264702">
    <property type="component" value="Unassembled WGS sequence"/>
</dbReference>
<keyword evidence="2" id="KW-1185">Reference proteome</keyword>
<evidence type="ECO:0000313" key="2">
    <source>
        <dbReference type="Proteomes" id="UP000264702"/>
    </source>
</evidence>
<name>A0A372IRE2_9BACT</name>